<keyword evidence="7 8" id="KW-0802">TPR repeat</keyword>
<evidence type="ECO:0000256" key="4">
    <source>
        <dbReference type="ARBA" id="ARBA00022676"/>
    </source>
</evidence>
<reference evidence="10 11" key="1">
    <citation type="journal article" date="2018" name="Arch. Microbiol.">
        <title>New insights into the metabolic potential of the phototrophic purple bacterium Rhodopila globiformis DSM 161(T) from its draft genome sequence and evidence for a vanadium-dependent nitrogenase.</title>
        <authorList>
            <person name="Imhoff J.F."/>
            <person name="Rahn T."/>
            <person name="Kunzel S."/>
            <person name="Neulinger S.C."/>
        </authorList>
    </citation>
    <scope>NUCLEOTIDE SEQUENCE [LARGE SCALE GENOMIC DNA]</scope>
    <source>
        <strain evidence="10 11">DSM 161</strain>
    </source>
</reference>
<dbReference type="InterPro" id="IPR019734">
    <property type="entry name" value="TPR_rpt"/>
</dbReference>
<dbReference type="Pfam" id="PF13844">
    <property type="entry name" value="Glyco_transf_41"/>
    <property type="match status" value="2"/>
</dbReference>
<dbReference type="InterPro" id="IPR011990">
    <property type="entry name" value="TPR-like_helical_dom_sf"/>
</dbReference>
<name>A0A2S6NJY6_RHOGL</name>
<dbReference type="SUPFAM" id="SSF48452">
    <property type="entry name" value="TPR-like"/>
    <property type="match status" value="1"/>
</dbReference>
<evidence type="ECO:0000256" key="1">
    <source>
        <dbReference type="ARBA" id="ARBA00004922"/>
    </source>
</evidence>
<dbReference type="RefSeq" id="WP_104518416.1">
    <property type="nucleotide sequence ID" value="NZ_NHRY01000076.1"/>
</dbReference>
<evidence type="ECO:0000313" key="10">
    <source>
        <dbReference type="EMBL" id="PPQ35230.1"/>
    </source>
</evidence>
<dbReference type="EC" id="2.4.1.255" evidence="3"/>
<evidence type="ECO:0000256" key="7">
    <source>
        <dbReference type="ARBA" id="ARBA00022803"/>
    </source>
</evidence>
<evidence type="ECO:0000256" key="8">
    <source>
        <dbReference type="PROSITE-ProRule" id="PRU00339"/>
    </source>
</evidence>
<dbReference type="Proteomes" id="UP000239724">
    <property type="component" value="Unassembled WGS sequence"/>
</dbReference>
<dbReference type="Gene3D" id="3.40.50.11380">
    <property type="match status" value="1"/>
</dbReference>
<dbReference type="PROSITE" id="PS50005">
    <property type="entry name" value="TPR"/>
    <property type="match status" value="1"/>
</dbReference>
<dbReference type="SUPFAM" id="SSF53756">
    <property type="entry name" value="UDP-Glycosyltransferase/glycogen phosphorylase"/>
    <property type="match status" value="1"/>
</dbReference>
<evidence type="ECO:0000256" key="2">
    <source>
        <dbReference type="ARBA" id="ARBA00005386"/>
    </source>
</evidence>
<sequence>MGSLQTKPAIVPIQSTGPAGAHGSVAAWLDGLLAGLASGVAAPWYAGDIRRRLQHVPFEAVLAAIERSRPNPGAGVEISLHKQWIAANAATSPLLHAAWFSLGVLLAREGNPAQAAIAYANALALRPDMHCAAVNLGLLQEALGQPEQALATWQAAEQPEAARLALEIQQGRLLERLGRLEEAESILRRVLTTDAAQADVIHHWVHIRQKMCLWPAAPPDVPGVTPEDLVRGCSPLGLLALTDDVDLQRDGAAAWVTRKTRPAPRRLAPSRPYGHARTRIGYLSSDFGNHAMSYLVTELFERHDRGRFEVFGYCAGHDDGTPLRRRVLAAFDQCRLIRTLPDEQAAQLIRDDEIDVLVDLNGITDGSRLGVLRWRPAPIQVTYLGFVGPVPLPELDSMLCDGVVVPPEHAVAYQPTPLPIGRVFQANDGKRTRGFRLSRAEAGLPVDRFVFCCFSGHYKITEPMFAAWTSILRQVDRSVLWLLADNPYSQRNLLAAADRAGIAGERLIFSERADPDLYLSRLGVADLFLDTFPYNAGTVASDAIRMGLPLVTLCGRSYASRMATSLLLAIGASAGVATSLARYVETAVRLAREPADHARFKALFGQRAWRRTIGDTGRFIRDFEATLVSLVHHDGAVPADWGTADGPGDSPM</sequence>
<evidence type="ECO:0000256" key="5">
    <source>
        <dbReference type="ARBA" id="ARBA00022679"/>
    </source>
</evidence>
<comment type="similarity">
    <text evidence="2">Belongs to the glycosyltransferase 41 family. O-GlcNAc transferase subfamily.</text>
</comment>
<keyword evidence="11" id="KW-1185">Reference proteome</keyword>
<comment type="pathway">
    <text evidence="1">Protein modification; protein glycosylation.</text>
</comment>
<dbReference type="OrthoDB" id="146908at2"/>
<protein>
    <recommendedName>
        <fullName evidence="3">protein O-GlcNAc transferase</fullName>
        <ecNumber evidence="3">2.4.1.255</ecNumber>
    </recommendedName>
</protein>
<dbReference type="PANTHER" id="PTHR44998">
    <property type="match status" value="1"/>
</dbReference>
<dbReference type="InterPro" id="IPR029489">
    <property type="entry name" value="OGT/SEC/SPY_C"/>
</dbReference>
<dbReference type="PANTHER" id="PTHR44998:SF1">
    <property type="entry name" value="UDP-N-ACETYLGLUCOSAMINE--PEPTIDE N-ACETYLGLUCOSAMINYLTRANSFERASE 110 KDA SUBUNIT"/>
    <property type="match status" value="1"/>
</dbReference>
<evidence type="ECO:0000259" key="9">
    <source>
        <dbReference type="Pfam" id="PF13844"/>
    </source>
</evidence>
<keyword evidence="4" id="KW-0328">Glycosyltransferase</keyword>
<gene>
    <name evidence="10" type="ORF">CCS01_08490</name>
</gene>
<proteinExistence type="inferred from homology"/>
<accession>A0A2S6NJY6</accession>
<dbReference type="AlphaFoldDB" id="A0A2S6NJY6"/>
<evidence type="ECO:0000256" key="6">
    <source>
        <dbReference type="ARBA" id="ARBA00022737"/>
    </source>
</evidence>
<keyword evidence="5" id="KW-0808">Transferase</keyword>
<comment type="caution">
    <text evidence="10">The sequence shown here is derived from an EMBL/GenBank/DDBJ whole genome shotgun (WGS) entry which is preliminary data.</text>
</comment>
<feature type="domain" description="O-GlcNAc transferase C-terminal" evidence="9">
    <location>
        <begin position="275"/>
        <end position="414"/>
    </location>
</feature>
<dbReference type="SMART" id="SM00028">
    <property type="entry name" value="TPR"/>
    <property type="match status" value="3"/>
</dbReference>
<dbReference type="GO" id="GO:0097363">
    <property type="term" value="F:protein O-acetylglucosaminyltransferase activity"/>
    <property type="evidence" value="ECO:0007669"/>
    <property type="project" value="UniProtKB-EC"/>
</dbReference>
<feature type="repeat" description="TPR" evidence="8">
    <location>
        <begin position="96"/>
        <end position="129"/>
    </location>
</feature>
<keyword evidence="6" id="KW-0677">Repeat</keyword>
<evidence type="ECO:0000313" key="11">
    <source>
        <dbReference type="Proteomes" id="UP000239724"/>
    </source>
</evidence>
<dbReference type="Gene3D" id="1.25.40.10">
    <property type="entry name" value="Tetratricopeptide repeat domain"/>
    <property type="match status" value="1"/>
</dbReference>
<dbReference type="Pfam" id="PF13181">
    <property type="entry name" value="TPR_8"/>
    <property type="match status" value="1"/>
</dbReference>
<dbReference type="Gene3D" id="3.40.50.2000">
    <property type="entry name" value="Glycogen Phosphorylase B"/>
    <property type="match status" value="1"/>
</dbReference>
<organism evidence="10 11">
    <name type="scientific">Rhodopila globiformis</name>
    <name type="common">Rhodopseudomonas globiformis</name>
    <dbReference type="NCBI Taxonomy" id="1071"/>
    <lineage>
        <taxon>Bacteria</taxon>
        <taxon>Pseudomonadati</taxon>
        <taxon>Pseudomonadota</taxon>
        <taxon>Alphaproteobacteria</taxon>
        <taxon>Acetobacterales</taxon>
        <taxon>Acetobacteraceae</taxon>
        <taxon>Rhodopila</taxon>
    </lineage>
</organism>
<feature type="domain" description="O-GlcNAc transferase C-terminal" evidence="9">
    <location>
        <begin position="438"/>
        <end position="602"/>
    </location>
</feature>
<dbReference type="EMBL" id="NHRY01000076">
    <property type="protein sequence ID" value="PPQ35230.1"/>
    <property type="molecule type" value="Genomic_DNA"/>
</dbReference>
<evidence type="ECO:0000256" key="3">
    <source>
        <dbReference type="ARBA" id="ARBA00011970"/>
    </source>
</evidence>